<dbReference type="Gene3D" id="3.90.760.10">
    <property type="entry name" value="Flavocytochrome c sulphide dehydrogenase, flavin-binding domain"/>
    <property type="match status" value="1"/>
</dbReference>
<organism evidence="7 8">
    <name type="scientific">Halorhodospira halochloris</name>
    <name type="common">Ectothiorhodospira halochloris</name>
    <dbReference type="NCBI Taxonomy" id="1052"/>
    <lineage>
        <taxon>Bacteria</taxon>
        <taxon>Pseudomonadati</taxon>
        <taxon>Pseudomonadota</taxon>
        <taxon>Gammaproteobacteria</taxon>
        <taxon>Chromatiales</taxon>
        <taxon>Ectothiorhodospiraceae</taxon>
        <taxon>Halorhodospira</taxon>
    </lineage>
</organism>
<dbReference type="InterPro" id="IPR023753">
    <property type="entry name" value="FAD/NAD-binding_dom"/>
</dbReference>
<reference evidence="7" key="1">
    <citation type="submission" date="2016-02" db="EMBL/GenBank/DDBJ databases">
        <title>Halorhodospira halochloris DSM-1059 complete genome, version 2.</title>
        <authorList>
            <person name="Tsukatani Y."/>
        </authorList>
    </citation>
    <scope>NUCLEOTIDE SEQUENCE</scope>
    <source>
        <strain evidence="7">DSM 1059</strain>
    </source>
</reference>
<dbReference type="Pfam" id="PF07992">
    <property type="entry name" value="Pyr_redox_2"/>
    <property type="match status" value="1"/>
</dbReference>
<dbReference type="InterPro" id="IPR037092">
    <property type="entry name" value="FlavoCytC_S_DH_flav-bd_sf"/>
</dbReference>
<dbReference type="SUPFAM" id="SSF51905">
    <property type="entry name" value="FAD/NAD(P)-binding domain"/>
    <property type="match status" value="2"/>
</dbReference>
<dbReference type="InterPro" id="IPR036188">
    <property type="entry name" value="FAD/NAD-bd_sf"/>
</dbReference>
<dbReference type="Pfam" id="PF21706">
    <property type="entry name" value="FCSD_central"/>
    <property type="match status" value="1"/>
</dbReference>
<dbReference type="PROSITE" id="PS51318">
    <property type="entry name" value="TAT"/>
    <property type="match status" value="1"/>
</dbReference>
<keyword evidence="8" id="KW-1185">Reference proteome</keyword>
<evidence type="ECO:0000259" key="5">
    <source>
        <dbReference type="Pfam" id="PF09242"/>
    </source>
</evidence>
<evidence type="ECO:0000313" key="7">
    <source>
        <dbReference type="EMBL" id="BAU57406.1"/>
    </source>
</evidence>
<evidence type="ECO:0000256" key="2">
    <source>
        <dbReference type="ARBA" id="ARBA00022729"/>
    </source>
</evidence>
<evidence type="ECO:0000259" key="6">
    <source>
        <dbReference type="Pfam" id="PF21706"/>
    </source>
</evidence>
<dbReference type="PROSITE" id="PS51257">
    <property type="entry name" value="PROKAR_LIPOPROTEIN"/>
    <property type="match status" value="1"/>
</dbReference>
<dbReference type="Pfam" id="PF09242">
    <property type="entry name" value="FCSD-flav_bind"/>
    <property type="match status" value="1"/>
</dbReference>
<keyword evidence="1" id="KW-0285">Flavoprotein</keyword>
<dbReference type="InterPro" id="IPR052541">
    <property type="entry name" value="SQRD"/>
</dbReference>
<protein>
    <submittedName>
        <fullName evidence="7">Sulfide dehydrogenase [flavocytochrome C</fullName>
    </submittedName>
</protein>
<feature type="domain" description="Flavocytochrome c sulphide dehydrogenase flavin-binding" evidence="5">
    <location>
        <begin position="366"/>
        <end position="434"/>
    </location>
</feature>
<dbReference type="AlphaFoldDB" id="A0A0X8X8H7"/>
<gene>
    <name evidence="7" type="primary">fccB-2</name>
    <name evidence="7" type="ORF">HH1059_07180</name>
</gene>
<dbReference type="GO" id="GO:0016491">
    <property type="term" value="F:oxidoreductase activity"/>
    <property type="evidence" value="ECO:0007669"/>
    <property type="project" value="InterPro"/>
</dbReference>
<evidence type="ECO:0000259" key="4">
    <source>
        <dbReference type="Pfam" id="PF07992"/>
    </source>
</evidence>
<dbReference type="SUPFAM" id="SSF55424">
    <property type="entry name" value="FAD/NAD-linked reductases, dimerisation (C-terminal) domain"/>
    <property type="match status" value="1"/>
</dbReference>
<feature type="domain" description="FAD/NAD(P)-binding" evidence="4">
    <location>
        <begin position="42"/>
        <end position="155"/>
    </location>
</feature>
<dbReference type="InterPro" id="IPR006311">
    <property type="entry name" value="TAT_signal"/>
</dbReference>
<dbReference type="PANTHER" id="PTHR43755:SF1">
    <property type="entry name" value="FAD-DEPENDENT PYRIDINE NUCLEOTIDE-DISULPHIDE OXIDOREDUCTASE"/>
    <property type="match status" value="1"/>
</dbReference>
<dbReference type="FunFam" id="3.50.50.60:FF:000234">
    <property type="entry name" value="Flavocytochrome C sulfide dehydrogenase"/>
    <property type="match status" value="1"/>
</dbReference>
<evidence type="ECO:0000313" key="8">
    <source>
        <dbReference type="Proteomes" id="UP000218890"/>
    </source>
</evidence>
<dbReference type="InterPro" id="IPR016156">
    <property type="entry name" value="FAD/NAD-linked_Rdtase_dimer_sf"/>
</dbReference>
<dbReference type="KEGG" id="hhk:HH1059_07180"/>
<dbReference type="GO" id="GO:0050660">
    <property type="term" value="F:flavin adenine dinucleotide binding"/>
    <property type="evidence" value="ECO:0007669"/>
    <property type="project" value="InterPro"/>
</dbReference>
<dbReference type="NCBIfam" id="TIGR01409">
    <property type="entry name" value="TAT_signal_seq"/>
    <property type="match status" value="1"/>
</dbReference>
<name>A0A0X8X8H7_HALHR</name>
<dbReference type="RefSeq" id="WP_096408388.1">
    <property type="nucleotide sequence ID" value="NZ_AP017372.2"/>
</dbReference>
<feature type="domain" description="Sulfide dehydrogenase [flavocytochrome c] flavoprotein chain central" evidence="6">
    <location>
        <begin position="175"/>
        <end position="290"/>
    </location>
</feature>
<dbReference type="Proteomes" id="UP000218890">
    <property type="component" value="Chromosome"/>
</dbReference>
<evidence type="ECO:0000256" key="1">
    <source>
        <dbReference type="ARBA" id="ARBA00022630"/>
    </source>
</evidence>
<dbReference type="EMBL" id="AP017372">
    <property type="protein sequence ID" value="BAU57406.1"/>
    <property type="molecule type" value="Genomic_DNA"/>
</dbReference>
<sequence length="435" mass="47285">MSNRALSRRDFIKLAGAGGITAAAGMAGCAAPKPSRSGDAARVVVVGGGPGGASAAKYLKLYEPNLEVTLIEPKRAYYTCFGGNWYLGGFRDLETLRHDYRALEYRHGVQVIHDKAIDLDAPGYQVKTENSGDISYDKLVVAPGIDFDYGDIEGLSSADVEAIPHAWEGGKQYAVLRSQLLEMEDGGTFILCAPPDPFRCPPGPYERASLVAHYLKENKPKSKILVLDEKDSFSKQGLFEEAWKELYGDMIEWVPAEEGGSLSRVSVSERKVFTDGGEQEHKGDVINVVPPQKAGRIAQQMGLTDADGWCPIDQVTFESKIHDDVYVIGDACVADPMPKSGHVANNHAKVVAVSIINSLMGREQMEPTTVNTCYSLAAPDWGFTVAHVFEHRDGEIHSVEGAGGLSPADESRGFRAREADFAPAWYAAITKDIFR</sequence>
<dbReference type="InterPro" id="IPR015323">
    <property type="entry name" value="FlavoCytC_S_DH_flav-bd"/>
</dbReference>
<dbReference type="InterPro" id="IPR019546">
    <property type="entry name" value="TAT_signal_bac_arc"/>
</dbReference>
<keyword evidence="2" id="KW-0732">Signal</keyword>
<dbReference type="Gene3D" id="3.50.50.60">
    <property type="entry name" value="FAD/NAD(P)-binding domain"/>
    <property type="match status" value="2"/>
</dbReference>
<accession>A0A0X8X8H7</accession>
<keyword evidence="3" id="KW-0274">FAD</keyword>
<evidence type="ECO:0000256" key="3">
    <source>
        <dbReference type="ARBA" id="ARBA00022827"/>
    </source>
</evidence>
<dbReference type="InterPro" id="IPR049386">
    <property type="entry name" value="FCSD_central"/>
</dbReference>
<dbReference type="PANTHER" id="PTHR43755">
    <property type="match status" value="1"/>
</dbReference>
<dbReference type="OrthoDB" id="9802771at2"/>
<proteinExistence type="predicted"/>